<accession>A0A9W6BYG5</accession>
<protein>
    <recommendedName>
        <fullName evidence="4">Gag protein</fullName>
    </recommendedName>
</protein>
<gene>
    <name evidence="2" type="primary">PLEST009204</name>
    <name evidence="2" type="ORF">PLESTB_001581400</name>
</gene>
<feature type="region of interest" description="Disordered" evidence="1">
    <location>
        <begin position="296"/>
        <end position="323"/>
    </location>
</feature>
<name>A0A9W6BYG5_9CHLO</name>
<dbReference type="Proteomes" id="UP001165080">
    <property type="component" value="Unassembled WGS sequence"/>
</dbReference>
<evidence type="ECO:0000313" key="2">
    <source>
        <dbReference type="EMBL" id="GLC60170.1"/>
    </source>
</evidence>
<comment type="caution">
    <text evidence="2">The sequence shown here is derived from an EMBL/GenBank/DDBJ whole genome shotgun (WGS) entry which is preliminary data.</text>
</comment>
<evidence type="ECO:0000313" key="3">
    <source>
        <dbReference type="Proteomes" id="UP001165080"/>
    </source>
</evidence>
<evidence type="ECO:0008006" key="4">
    <source>
        <dbReference type="Google" id="ProtNLM"/>
    </source>
</evidence>
<organism evidence="2 3">
    <name type="scientific">Pleodorina starrii</name>
    <dbReference type="NCBI Taxonomy" id="330485"/>
    <lineage>
        <taxon>Eukaryota</taxon>
        <taxon>Viridiplantae</taxon>
        <taxon>Chlorophyta</taxon>
        <taxon>core chlorophytes</taxon>
        <taxon>Chlorophyceae</taxon>
        <taxon>CS clade</taxon>
        <taxon>Chlamydomonadales</taxon>
        <taxon>Volvocaceae</taxon>
        <taxon>Pleodorina</taxon>
    </lineage>
</organism>
<evidence type="ECO:0000256" key="1">
    <source>
        <dbReference type="SAM" id="MobiDB-lite"/>
    </source>
</evidence>
<dbReference type="EMBL" id="BRXU01000032">
    <property type="protein sequence ID" value="GLC60170.1"/>
    <property type="molecule type" value="Genomic_DNA"/>
</dbReference>
<proteinExistence type="predicted"/>
<sequence length="323" mass="35367">MAAELSTSGMPIFMGGGAKALADFKIGHKRFVALKSFQLKDGKVPPEAECNLAKASLAGGAALWFEKEGEPKLAGLAGEAMLKKFWELLEAKYAEPAPHERIAFQKMKMGWIGGKPAEEDPLTFYARFACDAAVMKAYFPERQMLSIFINALPSSLHDKVKGHADGLPAPVDLEAVAQYAYNVYNSYQADNLLDTETFLLTTSTRAGGNNNRPPPPYCKGCDSKSIDPQDHRRSCWVGHPAQARPDWKPRSRELFAVWEKIKAAGGRQQAQRALVTRGEEAWEDFATTLVNSVVGETTGGRQQPPRVLVTRGEGAWKGGATRQ</sequence>
<keyword evidence="3" id="KW-1185">Reference proteome</keyword>
<reference evidence="2 3" key="1">
    <citation type="journal article" date="2023" name="Commun. Biol.">
        <title>Reorganization of the ancestral sex-determining regions during the evolution of trioecy in Pleodorina starrii.</title>
        <authorList>
            <person name="Takahashi K."/>
            <person name="Suzuki S."/>
            <person name="Kawai-Toyooka H."/>
            <person name="Yamamoto K."/>
            <person name="Hamaji T."/>
            <person name="Ootsuki R."/>
            <person name="Yamaguchi H."/>
            <person name="Kawachi M."/>
            <person name="Higashiyama T."/>
            <person name="Nozaki H."/>
        </authorList>
    </citation>
    <scope>NUCLEOTIDE SEQUENCE [LARGE SCALE GENOMIC DNA]</scope>
    <source>
        <strain evidence="2 3">NIES-4479</strain>
    </source>
</reference>
<dbReference type="AlphaFoldDB" id="A0A9W6BYG5"/>